<dbReference type="PANTHER" id="PTHR36836:SF1">
    <property type="entry name" value="COLANIC ACID BIOSYNTHESIS PROTEIN WCAK"/>
    <property type="match status" value="1"/>
</dbReference>
<proteinExistence type="predicted"/>
<reference evidence="2 3" key="1">
    <citation type="submission" date="2024-03" db="EMBL/GenBank/DDBJ databases">
        <title>Natural products discovery in diverse microorganisms through a two-stage MS feature dereplication strategy.</title>
        <authorList>
            <person name="Zhang R."/>
        </authorList>
    </citation>
    <scope>NUCLEOTIDE SEQUENCE [LARGE SCALE GENOMIC DNA]</scope>
    <source>
        <strain evidence="2 3">18930</strain>
    </source>
</reference>
<keyword evidence="3" id="KW-1185">Reference proteome</keyword>
<protein>
    <submittedName>
        <fullName evidence="2">Polysaccharide pyruvyl transferase family protein</fullName>
    </submittedName>
</protein>
<evidence type="ECO:0000313" key="2">
    <source>
        <dbReference type="EMBL" id="WXG68512.1"/>
    </source>
</evidence>
<evidence type="ECO:0000313" key="3">
    <source>
        <dbReference type="Proteomes" id="UP001432000"/>
    </source>
</evidence>
<organism evidence="2 3">
    <name type="scientific">Rhodococcus sovatensis</name>
    <dbReference type="NCBI Taxonomy" id="1805840"/>
    <lineage>
        <taxon>Bacteria</taxon>
        <taxon>Bacillati</taxon>
        <taxon>Actinomycetota</taxon>
        <taxon>Actinomycetes</taxon>
        <taxon>Mycobacteriales</taxon>
        <taxon>Nocardiaceae</taxon>
        <taxon>Rhodococcus</taxon>
    </lineage>
</organism>
<feature type="domain" description="Polysaccharide pyruvyl transferase" evidence="1">
    <location>
        <begin position="81"/>
        <end position="298"/>
    </location>
</feature>
<dbReference type="GO" id="GO:0016740">
    <property type="term" value="F:transferase activity"/>
    <property type="evidence" value="ECO:0007669"/>
    <property type="project" value="UniProtKB-KW"/>
</dbReference>
<dbReference type="InterPro" id="IPR007345">
    <property type="entry name" value="Polysacch_pyruvyl_Trfase"/>
</dbReference>
<dbReference type="EMBL" id="CP147846">
    <property type="protein sequence ID" value="WXG68512.1"/>
    <property type="molecule type" value="Genomic_DNA"/>
</dbReference>
<keyword evidence="2" id="KW-0808">Transferase</keyword>
<dbReference type="Pfam" id="PF04230">
    <property type="entry name" value="PS_pyruv_trans"/>
    <property type="match status" value="1"/>
</dbReference>
<name>A0ABZ2PKJ4_9NOCA</name>
<evidence type="ECO:0000259" key="1">
    <source>
        <dbReference type="Pfam" id="PF04230"/>
    </source>
</evidence>
<accession>A0ABZ2PKJ4</accession>
<sequence>MEDRKRVRVLVLWADPDAENLGLQALAAGARLAATEIWGPCDVVFHTHNTAGTPLTRLAAQRDLAGRRGGMTEYFKTFNVILDTGGGDSFTDIYGLRRLLLMKYVRYAAKKARRPVVMTPQTVGPFETRVGKMVGKSMLRGCAFVCTRDPESAAYARKLGRQADVESTDMAFALGKLRRSQLYDVVINVSGLLWNPNPHVDYLGYRSSVIELIEELSKRGRRISLLAHVLSSNLMDNDVPAVEAAASASGISVDVLIPRDLADVRRILASTEVLIGSRMHSSINALAVGTVAIPWSYSRKFAPLMASIGWDCTVDLRSGLDPVAETLGLLGSTNFGNLQESVLSVNDRADAMIRSFTGSPKWSSISDAMNGASV</sequence>
<dbReference type="Proteomes" id="UP001432000">
    <property type="component" value="Chromosome"/>
</dbReference>
<gene>
    <name evidence="2" type="ORF">WDS16_25545</name>
</gene>
<dbReference type="RefSeq" id="WP_338888766.1">
    <property type="nucleotide sequence ID" value="NZ_CP147846.1"/>
</dbReference>
<dbReference type="PANTHER" id="PTHR36836">
    <property type="entry name" value="COLANIC ACID BIOSYNTHESIS PROTEIN WCAK"/>
    <property type="match status" value="1"/>
</dbReference>